<proteinExistence type="predicted"/>
<feature type="signal peptide" evidence="7">
    <location>
        <begin position="1"/>
        <end position="20"/>
    </location>
</feature>
<dbReference type="GO" id="GO:0009055">
    <property type="term" value="F:electron transfer activity"/>
    <property type="evidence" value="ECO:0007669"/>
    <property type="project" value="InterPro"/>
</dbReference>
<dbReference type="SUPFAM" id="SSF46626">
    <property type="entry name" value="Cytochrome c"/>
    <property type="match status" value="1"/>
</dbReference>
<protein>
    <submittedName>
        <fullName evidence="9">Cytochrome c</fullName>
    </submittedName>
</protein>
<sequence length="160" mass="17672">MNMRIASIFALCLGATPLWADGHATGDAEAGEKVFRKCKSCHMITDDEGNDIQKGGRTGPNLYGIYNRVAGSVEDFRYGDSIVEAGEAGLAWNEEAFVGFVADPKKYLAEYLDVKRAKSKMSYRLKDEEDAKNVWAYLVSVGPEVTEEDMEKADDAKETE</sequence>
<feature type="chain" id="PRO_5011786916" evidence="7">
    <location>
        <begin position="21"/>
        <end position="160"/>
    </location>
</feature>
<keyword evidence="4" id="KW-0249">Electron transport</keyword>
<dbReference type="Proteomes" id="UP000199399">
    <property type="component" value="Unassembled WGS sequence"/>
</dbReference>
<keyword evidence="1" id="KW-0813">Transport</keyword>
<dbReference type="InterPro" id="IPR002327">
    <property type="entry name" value="Cyt_c_1A/1B"/>
</dbReference>
<keyword evidence="7" id="KW-0732">Signal</keyword>
<name>A0A1G7J4S4_9RHOB</name>
<evidence type="ECO:0000256" key="2">
    <source>
        <dbReference type="ARBA" id="ARBA00022617"/>
    </source>
</evidence>
<keyword evidence="5 6" id="KW-0408">Iron</keyword>
<evidence type="ECO:0000256" key="7">
    <source>
        <dbReference type="SAM" id="SignalP"/>
    </source>
</evidence>
<keyword evidence="3 6" id="KW-0479">Metal-binding</keyword>
<dbReference type="STRING" id="218672.SAMN04489759_101570"/>
<gene>
    <name evidence="9" type="ORF">SAMN04489759_101570</name>
</gene>
<dbReference type="GO" id="GO:0046872">
    <property type="term" value="F:metal ion binding"/>
    <property type="evidence" value="ECO:0007669"/>
    <property type="project" value="UniProtKB-KW"/>
</dbReference>
<dbReference type="Gene3D" id="1.10.760.10">
    <property type="entry name" value="Cytochrome c-like domain"/>
    <property type="match status" value="1"/>
</dbReference>
<dbReference type="RefSeq" id="WP_093738935.1">
    <property type="nucleotide sequence ID" value="NZ_FNBP01000001.1"/>
</dbReference>
<reference evidence="10" key="1">
    <citation type="submission" date="2016-10" db="EMBL/GenBank/DDBJ databases">
        <authorList>
            <person name="Varghese N."/>
            <person name="Submissions S."/>
        </authorList>
    </citation>
    <scope>NUCLEOTIDE SEQUENCE [LARGE SCALE GENOMIC DNA]</scope>
    <source>
        <strain evidence="10">DSM 16477</strain>
    </source>
</reference>
<keyword evidence="10" id="KW-1185">Reference proteome</keyword>
<dbReference type="PANTHER" id="PTHR11961">
    <property type="entry name" value="CYTOCHROME C"/>
    <property type="match status" value="1"/>
</dbReference>
<dbReference type="AlphaFoldDB" id="A0A1G7J4S4"/>
<dbReference type="OrthoDB" id="9805828at2"/>
<accession>A0A1G7J4S4</accession>
<evidence type="ECO:0000313" key="9">
    <source>
        <dbReference type="EMBL" id="SDF19886.1"/>
    </source>
</evidence>
<dbReference type="GO" id="GO:0020037">
    <property type="term" value="F:heme binding"/>
    <property type="evidence" value="ECO:0007669"/>
    <property type="project" value="InterPro"/>
</dbReference>
<dbReference type="PROSITE" id="PS51007">
    <property type="entry name" value="CYTC"/>
    <property type="match status" value="1"/>
</dbReference>
<organism evidence="9 10">
    <name type="scientific">Sulfitobacter delicatus</name>
    <dbReference type="NCBI Taxonomy" id="218672"/>
    <lineage>
        <taxon>Bacteria</taxon>
        <taxon>Pseudomonadati</taxon>
        <taxon>Pseudomonadota</taxon>
        <taxon>Alphaproteobacteria</taxon>
        <taxon>Rhodobacterales</taxon>
        <taxon>Roseobacteraceae</taxon>
        <taxon>Sulfitobacter</taxon>
    </lineage>
</organism>
<dbReference type="InterPro" id="IPR036909">
    <property type="entry name" value="Cyt_c-like_dom_sf"/>
</dbReference>
<evidence type="ECO:0000256" key="6">
    <source>
        <dbReference type="PROSITE-ProRule" id="PRU00433"/>
    </source>
</evidence>
<feature type="domain" description="Cytochrome c" evidence="8">
    <location>
        <begin position="26"/>
        <end position="142"/>
    </location>
</feature>
<evidence type="ECO:0000256" key="4">
    <source>
        <dbReference type="ARBA" id="ARBA00022982"/>
    </source>
</evidence>
<evidence type="ECO:0000313" key="10">
    <source>
        <dbReference type="Proteomes" id="UP000199399"/>
    </source>
</evidence>
<dbReference type="EMBL" id="FNBP01000001">
    <property type="protein sequence ID" value="SDF19886.1"/>
    <property type="molecule type" value="Genomic_DNA"/>
</dbReference>
<keyword evidence="2 6" id="KW-0349">Heme</keyword>
<evidence type="ECO:0000259" key="8">
    <source>
        <dbReference type="PROSITE" id="PS51007"/>
    </source>
</evidence>
<dbReference type="InterPro" id="IPR009056">
    <property type="entry name" value="Cyt_c-like_dom"/>
</dbReference>
<evidence type="ECO:0000256" key="5">
    <source>
        <dbReference type="ARBA" id="ARBA00023004"/>
    </source>
</evidence>
<evidence type="ECO:0000256" key="3">
    <source>
        <dbReference type="ARBA" id="ARBA00022723"/>
    </source>
</evidence>
<evidence type="ECO:0000256" key="1">
    <source>
        <dbReference type="ARBA" id="ARBA00022448"/>
    </source>
</evidence>